<protein>
    <submittedName>
        <fullName evidence="8">LPXTG cell wall anchor domain-containing protein</fullName>
    </submittedName>
</protein>
<feature type="chain" id="PRO_5045128703" evidence="6">
    <location>
        <begin position="27"/>
        <end position="478"/>
    </location>
</feature>
<keyword evidence="9" id="KW-1185">Reference proteome</keyword>
<gene>
    <name evidence="8" type="ORF">HGO97_021445</name>
</gene>
<dbReference type="Pfam" id="PF00746">
    <property type="entry name" value="Gram_pos_anchor"/>
    <property type="match status" value="1"/>
</dbReference>
<evidence type="ECO:0000256" key="2">
    <source>
        <dbReference type="ARBA" id="ARBA00022525"/>
    </source>
</evidence>
<proteinExistence type="predicted"/>
<comment type="caution">
    <text evidence="8">The sequence shown here is derived from an EMBL/GenBank/DDBJ whole genome shotgun (WGS) entry which is preliminary data.</text>
</comment>
<evidence type="ECO:0000313" key="8">
    <source>
        <dbReference type="EMBL" id="MBU3878372.1"/>
    </source>
</evidence>
<evidence type="ECO:0000259" key="7">
    <source>
        <dbReference type="PROSITE" id="PS50847"/>
    </source>
</evidence>
<reference evidence="8 9" key="1">
    <citation type="submission" date="2021-06" db="EMBL/GenBank/DDBJ databases">
        <title>Faecalicatena sp. nov. isolated from porcine feces.</title>
        <authorList>
            <person name="Oh B.S."/>
            <person name="Lee J.H."/>
        </authorList>
    </citation>
    <scope>NUCLEOTIDE SEQUENCE [LARGE SCALE GENOMIC DNA]</scope>
    <source>
        <strain evidence="8 9">AGMB00832</strain>
    </source>
</reference>
<dbReference type="PROSITE" id="PS50847">
    <property type="entry name" value="GRAM_POS_ANCHORING"/>
    <property type="match status" value="1"/>
</dbReference>
<evidence type="ECO:0000256" key="5">
    <source>
        <dbReference type="SAM" id="Phobius"/>
    </source>
</evidence>
<keyword evidence="4" id="KW-0572">Peptidoglycan-anchor</keyword>
<evidence type="ECO:0000256" key="3">
    <source>
        <dbReference type="ARBA" id="ARBA00022729"/>
    </source>
</evidence>
<dbReference type="Proteomes" id="UP000723714">
    <property type="component" value="Unassembled WGS sequence"/>
</dbReference>
<evidence type="ECO:0000256" key="6">
    <source>
        <dbReference type="SAM" id="SignalP"/>
    </source>
</evidence>
<evidence type="ECO:0000256" key="1">
    <source>
        <dbReference type="ARBA" id="ARBA00022512"/>
    </source>
</evidence>
<keyword evidence="2" id="KW-0964">Secreted</keyword>
<keyword evidence="5" id="KW-1133">Transmembrane helix</keyword>
<feature type="signal peptide" evidence="6">
    <location>
        <begin position="1"/>
        <end position="26"/>
    </location>
</feature>
<dbReference type="InterPro" id="IPR019931">
    <property type="entry name" value="LPXTG_anchor"/>
</dbReference>
<dbReference type="EMBL" id="JABACJ020000032">
    <property type="protein sequence ID" value="MBU3878372.1"/>
    <property type="molecule type" value="Genomic_DNA"/>
</dbReference>
<feature type="transmembrane region" description="Helical" evidence="5">
    <location>
        <begin position="449"/>
        <end position="471"/>
    </location>
</feature>
<feature type="domain" description="Gram-positive cocci surface proteins LPxTG" evidence="7">
    <location>
        <begin position="443"/>
        <end position="478"/>
    </location>
</feature>
<dbReference type="RefSeq" id="WP_216245089.1">
    <property type="nucleotide sequence ID" value="NZ_JABACJ020000032.1"/>
</dbReference>
<evidence type="ECO:0000313" key="9">
    <source>
        <dbReference type="Proteomes" id="UP000723714"/>
    </source>
</evidence>
<organism evidence="8 9">
    <name type="scientific">Faecalicatena faecalis</name>
    <dbReference type="NCBI Taxonomy" id="2726362"/>
    <lineage>
        <taxon>Bacteria</taxon>
        <taxon>Bacillati</taxon>
        <taxon>Bacillota</taxon>
        <taxon>Clostridia</taxon>
        <taxon>Lachnospirales</taxon>
        <taxon>Lachnospiraceae</taxon>
        <taxon>Faecalicatena</taxon>
    </lineage>
</organism>
<dbReference type="InterPro" id="IPR041033">
    <property type="entry name" value="SpaA_PFL_dom_1"/>
</dbReference>
<evidence type="ECO:0000256" key="4">
    <source>
        <dbReference type="ARBA" id="ARBA00023088"/>
    </source>
</evidence>
<accession>A0ABS6D9T2</accession>
<sequence length="478" mass="51515">MSKIKKVLAVFLTLAMVLGMGMTTFAAGGIEINNAENATLEISQVIEANNSKVTGWAFTENGAAAYREAYKFNKSDDTHDQEIIAGLILYADKNAVIDKSVTPLPASAALIEAALSKVTQGFTSYKNKTPITIPGVYAIKAKEDGYAYSPMAAYIAFGAETTTKLNAKKAPTTVDKYAKDENEDIEDANKVTEIGRTVTYKVKSTVPFIPESAVNPYYVFSDTLTGATYNVNADGKLPVQVSIASGTATTYYASVEGNSFILDLSTLLTDNENANYTIELSYDVTVTDVQVGNEIKVGDSLNDPNNKYGDDKENLYTATIQLVKYASDNNNEYLNDNEKLEGAKFIVSKEENSKTYYAVAESGKLTGWTETEKDATRFTTDKNGEISLQGLNVGTYSFIEKEAPKGYSVNSEPAVVTVTKTDKATAVIVADAVPMIDTKLSSLPSTGGIGTTIFTIGGCLIMIVAAALFFASRRKEHK</sequence>
<dbReference type="Pfam" id="PF17802">
    <property type="entry name" value="SpaA"/>
    <property type="match status" value="1"/>
</dbReference>
<keyword evidence="5" id="KW-0812">Transmembrane</keyword>
<name>A0ABS6D9T2_9FIRM</name>
<keyword evidence="5" id="KW-0472">Membrane</keyword>
<dbReference type="NCBIfam" id="TIGR01167">
    <property type="entry name" value="LPXTG_anchor"/>
    <property type="match status" value="1"/>
</dbReference>
<keyword evidence="1" id="KW-0134">Cell wall</keyword>
<keyword evidence="3 6" id="KW-0732">Signal</keyword>